<dbReference type="Pfam" id="PF00069">
    <property type="entry name" value="Pkinase"/>
    <property type="match status" value="1"/>
</dbReference>
<accession>A0A1I7RNC5</accession>
<dbReference type="PANTHER" id="PTHR11909">
    <property type="entry name" value="CASEIN KINASE-RELATED"/>
    <property type="match status" value="1"/>
</dbReference>
<dbReference type="WBParaSite" id="BXY_0221100.1">
    <property type="protein sequence ID" value="BXY_0221100.1"/>
    <property type="gene ID" value="BXY_0221100"/>
</dbReference>
<dbReference type="InterPro" id="IPR050235">
    <property type="entry name" value="CK1_Ser-Thr_kinase"/>
</dbReference>
<evidence type="ECO:0000313" key="2">
    <source>
        <dbReference type="EMBL" id="CAD5232049.1"/>
    </source>
</evidence>
<evidence type="ECO:0000313" key="6">
    <source>
        <dbReference type="WBParaSite" id="BXY_0221100.1"/>
    </source>
</evidence>
<evidence type="ECO:0000313" key="4">
    <source>
        <dbReference type="Proteomes" id="UP000095284"/>
    </source>
</evidence>
<dbReference type="OrthoDB" id="5979581at2759"/>
<gene>
    <name evidence="2" type="ORF">BXYJ_LOCUS12140</name>
</gene>
<dbReference type="InterPro" id="IPR011009">
    <property type="entry name" value="Kinase-like_dom_sf"/>
</dbReference>
<dbReference type="Proteomes" id="UP000659654">
    <property type="component" value="Unassembled WGS sequence"/>
</dbReference>
<dbReference type="Proteomes" id="UP000095284">
    <property type="component" value="Unplaced"/>
</dbReference>
<keyword evidence="5" id="KW-1185">Reference proteome</keyword>
<feature type="domain" description="Protein kinase" evidence="1">
    <location>
        <begin position="24"/>
        <end position="304"/>
    </location>
</feature>
<dbReference type="EMBL" id="CAJFCV020000005">
    <property type="protein sequence ID" value="CAG9123874.1"/>
    <property type="molecule type" value="Genomic_DNA"/>
</dbReference>
<proteinExistence type="predicted"/>
<dbReference type="GO" id="GO:0005524">
    <property type="term" value="F:ATP binding"/>
    <property type="evidence" value="ECO:0007669"/>
    <property type="project" value="InterPro"/>
</dbReference>
<dbReference type="InterPro" id="IPR000719">
    <property type="entry name" value="Prot_kinase_dom"/>
</dbReference>
<dbReference type="SMART" id="SM00220">
    <property type="entry name" value="S_TKc"/>
    <property type="match status" value="1"/>
</dbReference>
<name>A0A1I7RNC5_BURXY</name>
<dbReference type="AlphaFoldDB" id="A0A1I7RNC5"/>
<dbReference type="PROSITE" id="PS50011">
    <property type="entry name" value="PROTEIN_KINASE_DOM"/>
    <property type="match status" value="1"/>
</dbReference>
<evidence type="ECO:0000313" key="3">
    <source>
        <dbReference type="EMBL" id="CAG9123874.1"/>
    </source>
</evidence>
<dbReference type="Gene3D" id="1.10.510.10">
    <property type="entry name" value="Transferase(Phosphotransferase) domain 1"/>
    <property type="match status" value="1"/>
</dbReference>
<sequence length="361" mass="41545">MADDLAGEVDQIKELLSGKVIDDFKVLKAIASGGYGATFAVQHVKSKTPACLKVALNSNRILSLETSVMKLFIDKQPQERSRHLCRIYTNGTINLVVDGIIKEVYYVVMEFLPGNLVSFISQYKGYDYLICGCELALQMLNGLYNMHCLGILHRDIKAENVGFRNGKTAVLLDFGLARIITDVDGNIRSTRSRVCVRGTNEWASGNCERGMEQGRVDDLMGWMYTLTELFYHNDDLNCLPWAEYEKNERLRHLMKSPHLPANLILRDLPNEFYQIYAYLHTLSRMDQPNYQYIILLLLRAKKKFSILKTRDMNKNHKTAKDKEKNEIRTKYDPLMNKVDALKDVEQYNNEMEEVFDIVFGN</sequence>
<organism evidence="4 6">
    <name type="scientific">Bursaphelenchus xylophilus</name>
    <name type="common">Pinewood nematode worm</name>
    <name type="synonym">Aphelenchoides xylophilus</name>
    <dbReference type="NCBI Taxonomy" id="6326"/>
    <lineage>
        <taxon>Eukaryota</taxon>
        <taxon>Metazoa</taxon>
        <taxon>Ecdysozoa</taxon>
        <taxon>Nematoda</taxon>
        <taxon>Chromadorea</taxon>
        <taxon>Rhabditida</taxon>
        <taxon>Tylenchina</taxon>
        <taxon>Tylenchomorpha</taxon>
        <taxon>Aphelenchoidea</taxon>
        <taxon>Aphelenchoididae</taxon>
        <taxon>Bursaphelenchus</taxon>
    </lineage>
</organism>
<dbReference type="SMR" id="A0A1I7RNC5"/>
<dbReference type="eggNOG" id="KOG1164">
    <property type="taxonomic scope" value="Eukaryota"/>
</dbReference>
<reference evidence="6" key="1">
    <citation type="submission" date="2016-11" db="UniProtKB">
        <authorList>
            <consortium name="WormBaseParasite"/>
        </authorList>
    </citation>
    <scope>IDENTIFICATION</scope>
</reference>
<protein>
    <submittedName>
        <fullName evidence="2">(pine wood nematode) hypothetical protein</fullName>
    </submittedName>
    <submittedName>
        <fullName evidence="6">Protein kinase domain-containing protein</fullName>
    </submittedName>
</protein>
<dbReference type="SUPFAM" id="SSF56112">
    <property type="entry name" value="Protein kinase-like (PK-like)"/>
    <property type="match status" value="1"/>
</dbReference>
<dbReference type="EMBL" id="CAJFDI010000005">
    <property type="protein sequence ID" value="CAD5232049.1"/>
    <property type="molecule type" value="Genomic_DNA"/>
</dbReference>
<dbReference type="Proteomes" id="UP000582659">
    <property type="component" value="Unassembled WGS sequence"/>
</dbReference>
<evidence type="ECO:0000313" key="5">
    <source>
        <dbReference type="Proteomes" id="UP000659654"/>
    </source>
</evidence>
<evidence type="ECO:0000259" key="1">
    <source>
        <dbReference type="PROSITE" id="PS50011"/>
    </source>
</evidence>
<dbReference type="GO" id="GO:0004672">
    <property type="term" value="F:protein kinase activity"/>
    <property type="evidence" value="ECO:0007669"/>
    <property type="project" value="InterPro"/>
</dbReference>
<reference evidence="3" key="2">
    <citation type="submission" date="2020-08" db="EMBL/GenBank/DDBJ databases">
        <authorList>
            <person name="Kikuchi T."/>
        </authorList>
    </citation>
    <scope>NUCLEOTIDE SEQUENCE</scope>
    <source>
        <strain evidence="2">Ka4C1</strain>
    </source>
</reference>